<dbReference type="EMBL" id="BKCJ011754812">
    <property type="protein sequence ID" value="GFD50233.1"/>
    <property type="molecule type" value="Genomic_DNA"/>
</dbReference>
<sequence>VSALVLTADHLPLEAEIGNLKKQLSGFEQRRSQIEKHSVELELKFQKYRDCFEHPSVCDNTQSPEYNAFFEINKLKEQLQGKDNTIKQLQTQILTAQAVQVGPNVGDSATQTLETEIT</sequence>
<feature type="non-terminal residue" evidence="1">
    <location>
        <position position="1"/>
    </location>
</feature>
<reference evidence="1" key="1">
    <citation type="journal article" date="2019" name="Sci. Rep.">
        <title>Draft genome of Tanacetum cinerariifolium, the natural source of mosquito coil.</title>
        <authorList>
            <person name="Yamashiro T."/>
            <person name="Shiraishi A."/>
            <person name="Satake H."/>
            <person name="Nakayama K."/>
        </authorList>
    </citation>
    <scope>NUCLEOTIDE SEQUENCE</scope>
</reference>
<name>A0A699WSU6_TANCI</name>
<dbReference type="AlphaFoldDB" id="A0A699WSU6"/>
<organism evidence="1">
    <name type="scientific">Tanacetum cinerariifolium</name>
    <name type="common">Dalmatian daisy</name>
    <name type="synonym">Chrysanthemum cinerariifolium</name>
    <dbReference type="NCBI Taxonomy" id="118510"/>
    <lineage>
        <taxon>Eukaryota</taxon>
        <taxon>Viridiplantae</taxon>
        <taxon>Streptophyta</taxon>
        <taxon>Embryophyta</taxon>
        <taxon>Tracheophyta</taxon>
        <taxon>Spermatophyta</taxon>
        <taxon>Magnoliopsida</taxon>
        <taxon>eudicotyledons</taxon>
        <taxon>Gunneridae</taxon>
        <taxon>Pentapetalae</taxon>
        <taxon>asterids</taxon>
        <taxon>campanulids</taxon>
        <taxon>Asterales</taxon>
        <taxon>Asteraceae</taxon>
        <taxon>Asteroideae</taxon>
        <taxon>Anthemideae</taxon>
        <taxon>Anthemidinae</taxon>
        <taxon>Tanacetum</taxon>
    </lineage>
</organism>
<accession>A0A699WSU6</accession>
<feature type="non-terminal residue" evidence="1">
    <location>
        <position position="118"/>
    </location>
</feature>
<comment type="caution">
    <text evidence="1">The sequence shown here is derived from an EMBL/GenBank/DDBJ whole genome shotgun (WGS) entry which is preliminary data.</text>
</comment>
<gene>
    <name evidence="1" type="ORF">Tci_922202</name>
</gene>
<proteinExistence type="predicted"/>
<protein>
    <submittedName>
        <fullName evidence="1">Uncharacterized protein</fullName>
    </submittedName>
</protein>
<evidence type="ECO:0000313" key="1">
    <source>
        <dbReference type="EMBL" id="GFD50233.1"/>
    </source>
</evidence>